<dbReference type="CDD" id="cd06225">
    <property type="entry name" value="HAMP"/>
    <property type="match status" value="1"/>
</dbReference>
<dbReference type="SUPFAM" id="SSF158472">
    <property type="entry name" value="HAMP domain-like"/>
    <property type="match status" value="1"/>
</dbReference>
<dbReference type="Gene3D" id="1.10.287.130">
    <property type="match status" value="1"/>
</dbReference>
<dbReference type="InterPro" id="IPR003661">
    <property type="entry name" value="HisK_dim/P_dom"/>
</dbReference>
<comment type="subcellular location">
    <subcellularLocation>
        <location evidence="2">Cell membrane</location>
        <topology evidence="2">Multi-pass membrane protein</topology>
    </subcellularLocation>
</comment>
<keyword evidence="7" id="KW-0812">Transmembrane</keyword>
<feature type="domain" description="HAMP" evidence="15">
    <location>
        <begin position="221"/>
        <end position="273"/>
    </location>
</feature>
<dbReference type="PANTHER" id="PTHR45528:SF1">
    <property type="entry name" value="SENSOR HISTIDINE KINASE CPXA"/>
    <property type="match status" value="1"/>
</dbReference>
<dbReference type="GO" id="GO:0005524">
    <property type="term" value="F:ATP binding"/>
    <property type="evidence" value="ECO:0007669"/>
    <property type="project" value="UniProtKB-KW"/>
</dbReference>
<accession>V5WDP0</accession>
<keyword evidence="6" id="KW-0808">Transferase</keyword>
<evidence type="ECO:0000256" key="2">
    <source>
        <dbReference type="ARBA" id="ARBA00004651"/>
    </source>
</evidence>
<dbReference type="Pfam" id="PF00672">
    <property type="entry name" value="HAMP"/>
    <property type="match status" value="1"/>
</dbReference>
<keyword evidence="4" id="KW-1003">Cell membrane</keyword>
<evidence type="ECO:0000259" key="15">
    <source>
        <dbReference type="PROSITE" id="PS50885"/>
    </source>
</evidence>
<evidence type="ECO:0000259" key="14">
    <source>
        <dbReference type="PROSITE" id="PS50109"/>
    </source>
</evidence>
<gene>
    <name evidence="16" type="ORF">L21SP2_0470</name>
</gene>
<evidence type="ECO:0000256" key="12">
    <source>
        <dbReference type="ARBA" id="ARBA00023012"/>
    </source>
</evidence>
<dbReference type="InterPro" id="IPR050398">
    <property type="entry name" value="HssS/ArlS-like"/>
</dbReference>
<dbReference type="STRING" id="1307761.L21SP2_0470"/>
<dbReference type="SMART" id="SM00304">
    <property type="entry name" value="HAMP"/>
    <property type="match status" value="1"/>
</dbReference>
<keyword evidence="11" id="KW-1133">Transmembrane helix</keyword>
<feature type="domain" description="Histidine kinase" evidence="14">
    <location>
        <begin position="288"/>
        <end position="479"/>
    </location>
</feature>
<dbReference type="InterPro" id="IPR036097">
    <property type="entry name" value="HisK_dim/P_sf"/>
</dbReference>
<dbReference type="HOGENOM" id="CLU_492490_0_0_12"/>
<evidence type="ECO:0000256" key="8">
    <source>
        <dbReference type="ARBA" id="ARBA00022741"/>
    </source>
</evidence>
<dbReference type="SMART" id="SM00387">
    <property type="entry name" value="HATPase_c"/>
    <property type="match status" value="1"/>
</dbReference>
<dbReference type="Proteomes" id="UP000018680">
    <property type="component" value="Chromosome"/>
</dbReference>
<evidence type="ECO:0000256" key="11">
    <source>
        <dbReference type="ARBA" id="ARBA00022989"/>
    </source>
</evidence>
<dbReference type="InterPro" id="IPR004358">
    <property type="entry name" value="Sig_transdc_His_kin-like_C"/>
</dbReference>
<dbReference type="CDD" id="cd00075">
    <property type="entry name" value="HATPase"/>
    <property type="match status" value="1"/>
</dbReference>
<dbReference type="GO" id="GO:0005886">
    <property type="term" value="C:plasma membrane"/>
    <property type="evidence" value="ECO:0007669"/>
    <property type="project" value="UniProtKB-SubCell"/>
</dbReference>
<keyword evidence="5" id="KW-0597">Phosphoprotein</keyword>
<evidence type="ECO:0000256" key="9">
    <source>
        <dbReference type="ARBA" id="ARBA00022777"/>
    </source>
</evidence>
<evidence type="ECO:0000256" key="7">
    <source>
        <dbReference type="ARBA" id="ARBA00022692"/>
    </source>
</evidence>
<dbReference type="EMBL" id="CP006939">
    <property type="protein sequence ID" value="AHC13902.1"/>
    <property type="molecule type" value="Genomic_DNA"/>
</dbReference>
<keyword evidence="9 16" id="KW-0418">Kinase</keyword>
<evidence type="ECO:0000256" key="4">
    <source>
        <dbReference type="ARBA" id="ARBA00022475"/>
    </source>
</evidence>
<dbReference type="AlphaFoldDB" id="V5WDP0"/>
<dbReference type="eggNOG" id="COG2205">
    <property type="taxonomic scope" value="Bacteria"/>
</dbReference>
<dbReference type="EC" id="2.7.13.3" evidence="3"/>
<comment type="catalytic activity">
    <reaction evidence="1">
        <text>ATP + protein L-histidine = ADP + protein N-phospho-L-histidine.</text>
        <dbReference type="EC" id="2.7.13.3"/>
    </reaction>
</comment>
<protein>
    <recommendedName>
        <fullName evidence="3">histidine kinase</fullName>
        <ecNumber evidence="3">2.7.13.3</ecNumber>
    </recommendedName>
</protein>
<dbReference type="SUPFAM" id="SSF55874">
    <property type="entry name" value="ATPase domain of HSP90 chaperone/DNA topoisomerase II/histidine kinase"/>
    <property type="match status" value="1"/>
</dbReference>
<dbReference type="Pfam" id="PF00512">
    <property type="entry name" value="HisKA"/>
    <property type="match status" value="1"/>
</dbReference>
<dbReference type="CDD" id="cd00082">
    <property type="entry name" value="HisKA"/>
    <property type="match status" value="1"/>
</dbReference>
<dbReference type="PROSITE" id="PS50885">
    <property type="entry name" value="HAMP"/>
    <property type="match status" value="1"/>
</dbReference>
<dbReference type="InterPro" id="IPR003660">
    <property type="entry name" value="HAMP_dom"/>
</dbReference>
<sequence length="553" mass="60645">MKMIHRIQTKLFFIFLILALLTLGVSGLVFFTSYNSLLYRSEARGLERYLIEAGQVVSQGIEGNRWLGLNQNMRERLAGLSRFGRIRVSLLDSRGELIDDFSPAAPDSLWSEDVQIPLPGDFPRPAPGVGTSNRDNARHGMGMMSGESMMRMEHPNPMAAGRLFPGENSIGIQGHVGGITVQVFRDTRSGSALLMLASRGYIIAMLFAAGAAAGVSYLFGSKISGPVKELRDAAVLMAQGNYQVRAVVRGADEIAQLTDSFNHLAAEQERRIGELQQERDSLQRFLMDASHELRTPLTSLLTSSEILLEKAPNTDARLKKLQNENHESILRLKELVDRLLSMSRIQAGLDSLEPAEYSLEQLCKAPFRETASSSVTLYIIDPDFTVFADKLRFGQVLRNLIENAVHAGSKNIYISAFRSEDDSESLITVLDDGPGIPEEMQGEILHPFIRGEGSTGLGIGLSICSDIVRRQGGTLSLTSPVSEVIHVFPDGALPMYRVDAEKADDMKADDMKIEETNTGKILLREFLASLSIKRGSAAVVKLPASPVKKPDSV</sequence>
<dbReference type="RefSeq" id="WP_024266834.1">
    <property type="nucleotide sequence ID" value="NC_023035.1"/>
</dbReference>
<keyword evidence="10" id="KW-0067">ATP-binding</keyword>
<dbReference type="Gene3D" id="3.30.565.10">
    <property type="entry name" value="Histidine kinase-like ATPase, C-terminal domain"/>
    <property type="match status" value="1"/>
</dbReference>
<evidence type="ECO:0000313" key="16">
    <source>
        <dbReference type="EMBL" id="AHC13902.1"/>
    </source>
</evidence>
<keyword evidence="12" id="KW-0902">Two-component regulatory system</keyword>
<evidence type="ECO:0000256" key="3">
    <source>
        <dbReference type="ARBA" id="ARBA00012438"/>
    </source>
</evidence>
<keyword evidence="17" id="KW-1185">Reference proteome</keyword>
<dbReference type="PROSITE" id="PS50109">
    <property type="entry name" value="HIS_KIN"/>
    <property type="match status" value="1"/>
</dbReference>
<dbReference type="Pfam" id="PF02518">
    <property type="entry name" value="HATPase_c"/>
    <property type="match status" value="1"/>
</dbReference>
<dbReference type="PANTHER" id="PTHR45528">
    <property type="entry name" value="SENSOR HISTIDINE KINASE CPXA"/>
    <property type="match status" value="1"/>
</dbReference>
<proteinExistence type="predicted"/>
<dbReference type="GO" id="GO:0000155">
    <property type="term" value="F:phosphorelay sensor kinase activity"/>
    <property type="evidence" value="ECO:0007669"/>
    <property type="project" value="InterPro"/>
</dbReference>
<organism evidence="16 17">
    <name type="scientific">Salinispira pacifica</name>
    <dbReference type="NCBI Taxonomy" id="1307761"/>
    <lineage>
        <taxon>Bacteria</taxon>
        <taxon>Pseudomonadati</taxon>
        <taxon>Spirochaetota</taxon>
        <taxon>Spirochaetia</taxon>
        <taxon>Spirochaetales</taxon>
        <taxon>Spirochaetaceae</taxon>
        <taxon>Salinispira</taxon>
    </lineage>
</organism>
<dbReference type="InterPro" id="IPR036890">
    <property type="entry name" value="HATPase_C_sf"/>
</dbReference>
<keyword evidence="13" id="KW-0472">Membrane</keyword>
<name>V5WDP0_9SPIO</name>
<dbReference type="InterPro" id="IPR005467">
    <property type="entry name" value="His_kinase_dom"/>
</dbReference>
<evidence type="ECO:0000256" key="10">
    <source>
        <dbReference type="ARBA" id="ARBA00022840"/>
    </source>
</evidence>
<dbReference type="InterPro" id="IPR003594">
    <property type="entry name" value="HATPase_dom"/>
</dbReference>
<evidence type="ECO:0000256" key="6">
    <source>
        <dbReference type="ARBA" id="ARBA00022679"/>
    </source>
</evidence>
<evidence type="ECO:0000256" key="1">
    <source>
        <dbReference type="ARBA" id="ARBA00000085"/>
    </source>
</evidence>
<dbReference type="Gene3D" id="6.10.340.10">
    <property type="match status" value="1"/>
</dbReference>
<dbReference type="KEGG" id="slr:L21SP2_0470"/>
<dbReference type="PRINTS" id="PR00344">
    <property type="entry name" value="BCTRLSENSOR"/>
</dbReference>
<dbReference type="SUPFAM" id="SSF47384">
    <property type="entry name" value="Homodimeric domain of signal transducing histidine kinase"/>
    <property type="match status" value="1"/>
</dbReference>
<evidence type="ECO:0000256" key="5">
    <source>
        <dbReference type="ARBA" id="ARBA00022553"/>
    </source>
</evidence>
<dbReference type="SMART" id="SM00388">
    <property type="entry name" value="HisKA"/>
    <property type="match status" value="1"/>
</dbReference>
<evidence type="ECO:0000313" key="17">
    <source>
        <dbReference type="Proteomes" id="UP000018680"/>
    </source>
</evidence>
<dbReference type="OrthoDB" id="367096at2"/>
<keyword evidence="8" id="KW-0547">Nucleotide-binding</keyword>
<reference evidence="16 17" key="1">
    <citation type="journal article" date="2015" name="Stand. Genomic Sci.">
        <title>Complete genome sequence and description of Salinispira pacifica gen. nov., sp. nov., a novel spirochaete isolated form a hypersaline microbial mat.</title>
        <authorList>
            <person name="Ben Hania W."/>
            <person name="Joseph M."/>
            <person name="Schumann P."/>
            <person name="Bunk B."/>
            <person name="Fiebig A."/>
            <person name="Sproer C."/>
            <person name="Klenk H.P."/>
            <person name="Fardeau M.L."/>
            <person name="Spring S."/>
        </authorList>
    </citation>
    <scope>NUCLEOTIDE SEQUENCE [LARGE SCALE GENOMIC DNA]</scope>
    <source>
        <strain evidence="16 17">L21-RPul-D2</strain>
    </source>
</reference>
<evidence type="ECO:0000256" key="13">
    <source>
        <dbReference type="ARBA" id="ARBA00023136"/>
    </source>
</evidence>